<feature type="compositionally biased region" description="Basic residues" evidence="1">
    <location>
        <begin position="74"/>
        <end position="84"/>
    </location>
</feature>
<evidence type="ECO:0000256" key="1">
    <source>
        <dbReference type="SAM" id="MobiDB-lite"/>
    </source>
</evidence>
<feature type="region of interest" description="Disordered" evidence="1">
    <location>
        <begin position="71"/>
        <end position="91"/>
    </location>
</feature>
<feature type="region of interest" description="Disordered" evidence="1">
    <location>
        <begin position="1"/>
        <end position="26"/>
    </location>
</feature>
<organism evidence="2 3">
    <name type="scientific">Panicum hallii var. hallii</name>
    <dbReference type="NCBI Taxonomy" id="1504633"/>
    <lineage>
        <taxon>Eukaryota</taxon>
        <taxon>Viridiplantae</taxon>
        <taxon>Streptophyta</taxon>
        <taxon>Embryophyta</taxon>
        <taxon>Tracheophyta</taxon>
        <taxon>Spermatophyta</taxon>
        <taxon>Magnoliopsida</taxon>
        <taxon>Liliopsida</taxon>
        <taxon>Poales</taxon>
        <taxon>Poaceae</taxon>
        <taxon>PACMAD clade</taxon>
        <taxon>Panicoideae</taxon>
        <taxon>Panicodae</taxon>
        <taxon>Paniceae</taxon>
        <taxon>Panicinae</taxon>
        <taxon>Panicum</taxon>
        <taxon>Panicum sect. Panicum</taxon>
    </lineage>
</organism>
<dbReference type="Proteomes" id="UP000244336">
    <property type="component" value="Chromosome 5"/>
</dbReference>
<accession>A0A2T7DFD5</accession>
<dbReference type="Gramene" id="PUZ54287">
    <property type="protein sequence ID" value="PUZ54287"/>
    <property type="gene ID" value="GQ55_5G118900"/>
</dbReference>
<evidence type="ECO:0000313" key="2">
    <source>
        <dbReference type="EMBL" id="PUZ54287.1"/>
    </source>
</evidence>
<keyword evidence="3" id="KW-1185">Reference proteome</keyword>
<name>A0A2T7DFD5_9POAL</name>
<dbReference type="EMBL" id="CM009753">
    <property type="protein sequence ID" value="PUZ54287.1"/>
    <property type="molecule type" value="Genomic_DNA"/>
</dbReference>
<gene>
    <name evidence="2" type="ORF">GQ55_5G118900</name>
</gene>
<proteinExistence type="predicted"/>
<protein>
    <submittedName>
        <fullName evidence="2">Uncharacterized protein</fullName>
    </submittedName>
</protein>
<reference evidence="2 3" key="1">
    <citation type="submission" date="2018-04" db="EMBL/GenBank/DDBJ databases">
        <title>WGS assembly of Panicum hallii var. hallii HAL2.</title>
        <authorList>
            <person name="Lovell J."/>
            <person name="Jenkins J."/>
            <person name="Lowry D."/>
            <person name="Mamidi S."/>
            <person name="Sreedasyam A."/>
            <person name="Weng X."/>
            <person name="Barry K."/>
            <person name="Bonette J."/>
            <person name="Campitelli B."/>
            <person name="Daum C."/>
            <person name="Gordon S."/>
            <person name="Gould B."/>
            <person name="Lipzen A."/>
            <person name="MacQueen A."/>
            <person name="Palacio-Mejia J."/>
            <person name="Plott C."/>
            <person name="Shakirov E."/>
            <person name="Shu S."/>
            <person name="Yoshinaga Y."/>
            <person name="Zane M."/>
            <person name="Rokhsar D."/>
            <person name="Grimwood J."/>
            <person name="Schmutz J."/>
            <person name="Juenger T."/>
        </authorList>
    </citation>
    <scope>NUCLEOTIDE SEQUENCE [LARGE SCALE GENOMIC DNA]</scope>
    <source>
        <strain evidence="3">cv. HAL2</strain>
    </source>
</reference>
<dbReference type="AlphaFoldDB" id="A0A2T7DFD5"/>
<sequence>MAWLRRLGGWAPAAAPPPYKTPSATGPCRLSRLPPRLRPLSSAPAIPAPLLYLLARPRLLRLTPAASRALRVSPPRRHWTTRRRSIADDDR</sequence>
<evidence type="ECO:0000313" key="3">
    <source>
        <dbReference type="Proteomes" id="UP000244336"/>
    </source>
</evidence>